<organism evidence="2 3">
    <name type="scientific">Flammeovirga kamogawensis</name>
    <dbReference type="NCBI Taxonomy" id="373891"/>
    <lineage>
        <taxon>Bacteria</taxon>
        <taxon>Pseudomonadati</taxon>
        <taxon>Bacteroidota</taxon>
        <taxon>Cytophagia</taxon>
        <taxon>Cytophagales</taxon>
        <taxon>Flammeovirgaceae</taxon>
        <taxon>Flammeovirga</taxon>
    </lineage>
</organism>
<keyword evidence="3" id="KW-1185">Reference proteome</keyword>
<evidence type="ECO:0000313" key="2">
    <source>
        <dbReference type="EMBL" id="QWG09528.1"/>
    </source>
</evidence>
<dbReference type="SUPFAM" id="SSF56112">
    <property type="entry name" value="Protein kinase-like (PK-like)"/>
    <property type="match status" value="1"/>
</dbReference>
<dbReference type="EMBL" id="CP076129">
    <property type="protein sequence ID" value="QWG09528.1"/>
    <property type="molecule type" value="Genomic_DNA"/>
</dbReference>
<proteinExistence type="predicted"/>
<dbReference type="InterPro" id="IPR050249">
    <property type="entry name" value="Pseudomonas-type_ThrB"/>
</dbReference>
<dbReference type="PANTHER" id="PTHR21064:SF5">
    <property type="entry name" value="SLR1880 PROTEIN"/>
    <property type="match status" value="1"/>
</dbReference>
<feature type="domain" description="Aminoglycoside phosphotransferase" evidence="1">
    <location>
        <begin position="20"/>
        <end position="261"/>
    </location>
</feature>
<dbReference type="Gene3D" id="3.90.1200.10">
    <property type="match status" value="1"/>
</dbReference>
<gene>
    <name evidence="2" type="ORF">KM029_23255</name>
</gene>
<dbReference type="Pfam" id="PF01636">
    <property type="entry name" value="APH"/>
    <property type="match status" value="1"/>
</dbReference>
<sequence length="366" mass="41938">MKELQEKFDQFKSNVPVKSIHPFGSGHINDTYLIEVDGTAQNYILQRVNHHIFPNVPELMNNIVAVTNHLRKKYEQMPNKNPDRNTLTFLPTKDGNMYYKDESGDYWRVMLEINPAKTYDQVEDPKQAFQAGVGFGGFQSLLSDLDGSKLYEIIPNFHNMETRLQTFLDTVEKDPKGRVTLAQEQITFVKERAEEMLTLVRLSKEGVLPIRVTHNDTKINNILLDENDQGLCVIDLDTVMPGLVHYDFGDSIRTSTNTGAEDDANLDNVEMDINLFKAYTEGFLQETADILTETEIKYLPLSAKIMTFIIGLRFITDYIDGDNYFKTKHEHHNLKRAKAQFKLVESMEAQFEQMKKIVADATVLAV</sequence>
<dbReference type="InterPro" id="IPR002575">
    <property type="entry name" value="Aminoglycoside_PTrfase"/>
</dbReference>
<reference evidence="2 3" key="1">
    <citation type="submission" date="2021-05" db="EMBL/GenBank/DDBJ databases">
        <title>Comparative genomic studies on the polysaccharide-degrading batcterial strains of the Flammeovirga genus.</title>
        <authorList>
            <person name="Zewei F."/>
            <person name="Zheng Z."/>
            <person name="Yu L."/>
            <person name="Ruyue G."/>
            <person name="Yanhong M."/>
            <person name="Yuanyuan C."/>
            <person name="Jingyan G."/>
            <person name="Wenjun H."/>
        </authorList>
    </citation>
    <scope>NUCLEOTIDE SEQUENCE [LARGE SCALE GENOMIC DNA]</scope>
    <source>
        <strain evidence="2 3">YS10</strain>
    </source>
</reference>
<evidence type="ECO:0000313" key="3">
    <source>
        <dbReference type="Proteomes" id="UP000682802"/>
    </source>
</evidence>
<dbReference type="Proteomes" id="UP000682802">
    <property type="component" value="Chromosome 2"/>
</dbReference>
<accession>A0ABX8H1F1</accession>
<dbReference type="PANTHER" id="PTHR21064">
    <property type="entry name" value="AMINOGLYCOSIDE PHOSPHOTRANSFERASE DOMAIN-CONTAINING PROTEIN-RELATED"/>
    <property type="match status" value="1"/>
</dbReference>
<protein>
    <submittedName>
        <fullName evidence="2">Aminoglycoside phosphotransferase family protein</fullName>
    </submittedName>
</protein>
<dbReference type="RefSeq" id="WP_144076201.1">
    <property type="nucleotide sequence ID" value="NZ_CP076129.1"/>
</dbReference>
<evidence type="ECO:0000259" key="1">
    <source>
        <dbReference type="Pfam" id="PF01636"/>
    </source>
</evidence>
<dbReference type="InterPro" id="IPR011009">
    <property type="entry name" value="Kinase-like_dom_sf"/>
</dbReference>
<name>A0ABX8H1F1_9BACT</name>